<evidence type="ECO:0000256" key="11">
    <source>
        <dbReference type="ARBA" id="ARBA00029766"/>
    </source>
</evidence>
<dbReference type="Gene3D" id="3.30.70.560">
    <property type="entry name" value="7,8-Dihydro-6-hydroxymethylpterin-pyrophosphokinase HPPK"/>
    <property type="match status" value="1"/>
</dbReference>
<dbReference type="InterPro" id="IPR027417">
    <property type="entry name" value="P-loop_NTPase"/>
</dbReference>
<dbReference type="Pfam" id="PF01288">
    <property type="entry name" value="HPPK"/>
    <property type="match status" value="1"/>
</dbReference>
<keyword evidence="9" id="KW-0289">Folate biosynthesis</keyword>
<dbReference type="Gene3D" id="3.40.50.300">
    <property type="entry name" value="P-loop containing nucleotide triphosphate hydrolases"/>
    <property type="match status" value="1"/>
</dbReference>
<protein>
    <recommendedName>
        <fullName evidence="4">2-amino-4-hydroxy-6-hydroxymethyldihydropteridine pyrophosphokinase</fullName>
        <ecNumber evidence="3">2.7.6.3</ecNumber>
    </recommendedName>
    <alternativeName>
        <fullName evidence="11">6-hydroxymethyl-7,8-dihydropterin pyrophosphokinase</fullName>
    </alternativeName>
    <alternativeName>
        <fullName evidence="12">7,8-dihydro-6-hydroxymethylpterin-pyrophosphokinase</fullName>
    </alternativeName>
</protein>
<dbReference type="GO" id="GO:0046656">
    <property type="term" value="P:folic acid biosynthetic process"/>
    <property type="evidence" value="ECO:0007669"/>
    <property type="project" value="UniProtKB-KW"/>
</dbReference>
<dbReference type="CDD" id="cd01673">
    <property type="entry name" value="dNK"/>
    <property type="match status" value="1"/>
</dbReference>
<dbReference type="Proteomes" id="UP000599688">
    <property type="component" value="Unassembled WGS sequence"/>
</dbReference>
<organism evidence="15 16">
    <name type="scientific">Psychroflexus salis</name>
    <dbReference type="NCBI Taxonomy" id="1526574"/>
    <lineage>
        <taxon>Bacteria</taxon>
        <taxon>Pseudomonadati</taxon>
        <taxon>Bacteroidota</taxon>
        <taxon>Flavobacteriia</taxon>
        <taxon>Flavobacteriales</taxon>
        <taxon>Flavobacteriaceae</taxon>
        <taxon>Psychroflexus</taxon>
    </lineage>
</organism>
<evidence type="ECO:0000313" key="16">
    <source>
        <dbReference type="Proteomes" id="UP000599688"/>
    </source>
</evidence>
<evidence type="ECO:0000256" key="3">
    <source>
        <dbReference type="ARBA" id="ARBA00013253"/>
    </source>
</evidence>
<evidence type="ECO:0000256" key="5">
    <source>
        <dbReference type="ARBA" id="ARBA00022679"/>
    </source>
</evidence>
<evidence type="ECO:0000256" key="10">
    <source>
        <dbReference type="ARBA" id="ARBA00029409"/>
    </source>
</evidence>
<comment type="similarity">
    <text evidence="2">Belongs to the HPPK family.</text>
</comment>
<dbReference type="PANTHER" id="PTHR43071">
    <property type="entry name" value="2-AMINO-4-HYDROXY-6-HYDROXYMETHYLDIHYDROPTERIDINE PYROPHOSPHOKINASE"/>
    <property type="match status" value="1"/>
</dbReference>
<evidence type="ECO:0000256" key="6">
    <source>
        <dbReference type="ARBA" id="ARBA00022741"/>
    </source>
</evidence>
<proteinExistence type="inferred from homology"/>
<evidence type="ECO:0000256" key="8">
    <source>
        <dbReference type="ARBA" id="ARBA00022840"/>
    </source>
</evidence>
<comment type="function">
    <text evidence="10">Catalyzes the transfer of pyrophosphate from adenosine triphosphate (ATP) to 6-hydroxymethyl-7,8-dihydropterin, an enzymatic step in folate biosynthesis pathway.</text>
</comment>
<accession>A0A916ZUG7</accession>
<keyword evidence="6" id="KW-0547">Nucleotide-binding</keyword>
<evidence type="ECO:0000256" key="1">
    <source>
        <dbReference type="ARBA" id="ARBA00005051"/>
    </source>
</evidence>
<dbReference type="InterPro" id="IPR000550">
    <property type="entry name" value="Hppk"/>
</dbReference>
<evidence type="ECO:0000256" key="7">
    <source>
        <dbReference type="ARBA" id="ARBA00022777"/>
    </source>
</evidence>
<dbReference type="GO" id="GO:0005524">
    <property type="term" value="F:ATP binding"/>
    <property type="evidence" value="ECO:0007669"/>
    <property type="project" value="UniProtKB-KW"/>
</dbReference>
<dbReference type="PANTHER" id="PTHR43071:SF1">
    <property type="entry name" value="2-AMINO-4-HYDROXY-6-HYDROXYMETHYLDIHYDROPTERIDINE PYROPHOSPHOKINASE"/>
    <property type="match status" value="1"/>
</dbReference>
<dbReference type="AlphaFoldDB" id="A0A916ZUG7"/>
<evidence type="ECO:0000256" key="12">
    <source>
        <dbReference type="ARBA" id="ARBA00033413"/>
    </source>
</evidence>
<dbReference type="NCBIfam" id="TIGR01498">
    <property type="entry name" value="folK"/>
    <property type="match status" value="1"/>
</dbReference>
<evidence type="ECO:0000256" key="4">
    <source>
        <dbReference type="ARBA" id="ARBA00016218"/>
    </source>
</evidence>
<dbReference type="SUPFAM" id="SSF52540">
    <property type="entry name" value="P-loop containing nucleoside triphosphate hydrolases"/>
    <property type="match status" value="1"/>
</dbReference>
<evidence type="ECO:0000256" key="9">
    <source>
        <dbReference type="ARBA" id="ARBA00022909"/>
    </source>
</evidence>
<dbReference type="GO" id="GO:0016301">
    <property type="term" value="F:kinase activity"/>
    <property type="evidence" value="ECO:0007669"/>
    <property type="project" value="UniProtKB-KW"/>
</dbReference>
<name>A0A916ZUG7_9FLAO</name>
<keyword evidence="8" id="KW-0067">ATP-binding</keyword>
<evidence type="ECO:0000313" key="15">
    <source>
        <dbReference type="EMBL" id="GGE14504.1"/>
    </source>
</evidence>
<reference evidence="15 16" key="1">
    <citation type="journal article" date="2014" name="Int. J. Syst. Evol. Microbiol.">
        <title>Complete genome sequence of Corynebacterium casei LMG S-19264T (=DSM 44701T), isolated from a smear-ripened cheese.</title>
        <authorList>
            <consortium name="US DOE Joint Genome Institute (JGI-PGF)"/>
            <person name="Walter F."/>
            <person name="Albersmeier A."/>
            <person name="Kalinowski J."/>
            <person name="Ruckert C."/>
        </authorList>
    </citation>
    <scope>NUCLEOTIDE SEQUENCE [LARGE SCALE GENOMIC DNA]</scope>
    <source>
        <strain evidence="15 16">CGMCC 1.12925</strain>
    </source>
</reference>
<feature type="domain" description="Deoxynucleoside kinase" evidence="14">
    <location>
        <begin position="181"/>
        <end position="373"/>
    </location>
</feature>
<comment type="pathway">
    <text evidence="1">Cofactor biosynthesis; tetrahydrofolate biosynthesis; 2-amino-4-hydroxy-6-hydroxymethyl-7,8-dihydropteridine diphosphate from 7,8-dihydroneopterin triphosphate: step 4/4.</text>
</comment>
<dbReference type="InterPro" id="IPR031314">
    <property type="entry name" value="DNK_dom"/>
</dbReference>
<dbReference type="InterPro" id="IPR035907">
    <property type="entry name" value="Hppk_sf"/>
</dbReference>
<gene>
    <name evidence="15" type="ORF">GCM10010831_14830</name>
</gene>
<keyword evidence="5" id="KW-0808">Transferase</keyword>
<comment type="caution">
    <text evidence="15">The sequence shown here is derived from an EMBL/GenBank/DDBJ whole genome shotgun (WGS) entry which is preliminary data.</text>
</comment>
<keyword evidence="7" id="KW-0418">Kinase</keyword>
<evidence type="ECO:0000256" key="2">
    <source>
        <dbReference type="ARBA" id="ARBA00005810"/>
    </source>
</evidence>
<evidence type="ECO:0000259" key="13">
    <source>
        <dbReference type="Pfam" id="PF01288"/>
    </source>
</evidence>
<dbReference type="GO" id="GO:0003848">
    <property type="term" value="F:2-amino-4-hydroxy-6-hydroxymethyldihydropteridine diphosphokinase activity"/>
    <property type="evidence" value="ECO:0007669"/>
    <property type="project" value="UniProtKB-EC"/>
</dbReference>
<feature type="domain" description="7,8-dihydro-6-hydroxymethylpterin-pyrophosphokinase" evidence="13">
    <location>
        <begin position="8"/>
        <end position="136"/>
    </location>
</feature>
<dbReference type="EMBL" id="BMGL01000008">
    <property type="protein sequence ID" value="GGE14504.1"/>
    <property type="molecule type" value="Genomic_DNA"/>
</dbReference>
<dbReference type="EC" id="2.7.6.3" evidence="3"/>
<sequence>MNSFTTTYIAIGSNQGDKLENLNQSIQLIFERIGTVKAVSKIYTTPAWGFNGEDFLNACIAVQTKYSAEVLLQKLLAIEIDLGRIRIPQAGYQNRIIDLDIIFFGEEKHDSSQLQIPHPKLAERNFVLFPLADITPKLMHPLLLKPIEELLKKSEDASKINEVSEKLKIPILPKITSNYVAIEGNIGAGKTSLATMISEDYNAKLITERFKDNPFLPKFYEDQHRYAFPLEMSFLADRHQQLLDDISQYDLFSDFVVADYDVYKSLIFAKVTLQEDEYSLYKKVFDIMYKELPKPDLYVYLYQNTERLLANIKKRGRSYEQNIEPEYLEKINRGYLNFIKSQQQINVKVIDISDMDFVAHRSDYINLLTTISKH</sequence>
<dbReference type="Pfam" id="PF01712">
    <property type="entry name" value="dNK"/>
    <property type="match status" value="1"/>
</dbReference>
<evidence type="ECO:0000259" key="14">
    <source>
        <dbReference type="Pfam" id="PF01712"/>
    </source>
</evidence>
<dbReference type="RefSeq" id="WP_188406195.1">
    <property type="nucleotide sequence ID" value="NZ_BMGL01000008.1"/>
</dbReference>
<dbReference type="SUPFAM" id="SSF55083">
    <property type="entry name" value="6-hydroxymethyl-7,8-dihydropterin pyrophosphokinase, HPPK"/>
    <property type="match status" value="1"/>
</dbReference>
<keyword evidence="16" id="KW-1185">Reference proteome</keyword>
<dbReference type="CDD" id="cd00483">
    <property type="entry name" value="HPPK"/>
    <property type="match status" value="1"/>
</dbReference>